<feature type="chain" id="PRO_5025686602" evidence="2">
    <location>
        <begin position="19"/>
        <end position="242"/>
    </location>
</feature>
<reference evidence="3" key="1">
    <citation type="journal article" date="2020" name="Stud. Mycol.">
        <title>101 Dothideomycetes genomes: a test case for predicting lifestyles and emergence of pathogens.</title>
        <authorList>
            <person name="Haridas S."/>
            <person name="Albert R."/>
            <person name="Binder M."/>
            <person name="Bloem J."/>
            <person name="Labutti K."/>
            <person name="Salamov A."/>
            <person name="Andreopoulos B."/>
            <person name="Baker S."/>
            <person name="Barry K."/>
            <person name="Bills G."/>
            <person name="Bluhm B."/>
            <person name="Cannon C."/>
            <person name="Castanera R."/>
            <person name="Culley D."/>
            <person name="Daum C."/>
            <person name="Ezra D."/>
            <person name="Gonzalez J."/>
            <person name="Henrissat B."/>
            <person name="Kuo A."/>
            <person name="Liang C."/>
            <person name="Lipzen A."/>
            <person name="Lutzoni F."/>
            <person name="Magnuson J."/>
            <person name="Mondo S."/>
            <person name="Nolan M."/>
            <person name="Ohm R."/>
            <person name="Pangilinan J."/>
            <person name="Park H.-J."/>
            <person name="Ramirez L."/>
            <person name="Alfaro M."/>
            <person name="Sun H."/>
            <person name="Tritt A."/>
            <person name="Yoshinaga Y."/>
            <person name="Zwiers L.-H."/>
            <person name="Turgeon B."/>
            <person name="Goodwin S."/>
            <person name="Spatafora J."/>
            <person name="Crous P."/>
            <person name="Grigoriev I."/>
        </authorList>
    </citation>
    <scope>NUCLEOTIDE SEQUENCE</scope>
    <source>
        <strain evidence="3">CBS 119687</strain>
    </source>
</reference>
<dbReference type="GO" id="GO:0006508">
    <property type="term" value="P:proteolysis"/>
    <property type="evidence" value="ECO:0007669"/>
    <property type="project" value="InterPro"/>
</dbReference>
<dbReference type="GeneID" id="54408093"/>
<gene>
    <name evidence="3" type="ORF">P153DRAFT_364703</name>
</gene>
<protein>
    <submittedName>
        <fullName evidence="3">Concanavalin A-like lectin/glucanase</fullName>
    </submittedName>
</protein>
<organism evidence="3 4">
    <name type="scientific">Dothidotthia symphoricarpi CBS 119687</name>
    <dbReference type="NCBI Taxonomy" id="1392245"/>
    <lineage>
        <taxon>Eukaryota</taxon>
        <taxon>Fungi</taxon>
        <taxon>Dikarya</taxon>
        <taxon>Ascomycota</taxon>
        <taxon>Pezizomycotina</taxon>
        <taxon>Dothideomycetes</taxon>
        <taxon>Pleosporomycetidae</taxon>
        <taxon>Pleosporales</taxon>
        <taxon>Dothidotthiaceae</taxon>
        <taxon>Dothidotthia</taxon>
    </lineage>
</organism>
<dbReference type="RefSeq" id="XP_033526665.1">
    <property type="nucleotide sequence ID" value="XM_033667661.1"/>
</dbReference>
<dbReference type="Proteomes" id="UP000799771">
    <property type="component" value="Unassembled WGS sequence"/>
</dbReference>
<proteinExistence type="predicted"/>
<dbReference type="InterPro" id="IPR038656">
    <property type="entry name" value="Peptidase_G1_sf"/>
</dbReference>
<evidence type="ECO:0000256" key="2">
    <source>
        <dbReference type="SAM" id="SignalP"/>
    </source>
</evidence>
<dbReference type="GO" id="GO:0030246">
    <property type="term" value="F:carbohydrate binding"/>
    <property type="evidence" value="ECO:0007669"/>
    <property type="project" value="UniProtKB-KW"/>
</dbReference>
<feature type="active site" description="Proton acceptor" evidence="1">
    <location>
        <position position="179"/>
    </location>
</feature>
<feature type="signal peptide" evidence="2">
    <location>
        <begin position="1"/>
        <end position="18"/>
    </location>
</feature>
<sequence length="242" mass="25391">MHFTKILSSILLAVTASASPLGSRNVTLGKRKDSDGQAGAYITAGTDVAFAFVYGSPKMPDLSDAASSTQVSYWIGIDGINTNRVIQAGFDAIKGSDGTVTYTAFYEWYPDTVNFISASDFTASAGDVVSITVTVIQSGTAAEAAFVNRNTNKSYNTPVFYSPDEDSDATGIDAEWVIERAPGTTLADFGEVIFTDCSAADSGGYQYYLTGGTTLDLVDTGTTLATGTIVGDNEVDIKYTGP</sequence>
<dbReference type="PANTHER" id="PTHR37536">
    <property type="entry name" value="PUTATIVE (AFU_ORTHOLOGUE AFUA_3G02970)-RELATED"/>
    <property type="match status" value="1"/>
</dbReference>
<name>A0A6A6AMB8_9PLEO</name>
<accession>A0A6A6AMB8</accession>
<dbReference type="Pfam" id="PF01828">
    <property type="entry name" value="Peptidase_A4"/>
    <property type="match status" value="1"/>
</dbReference>
<dbReference type="PANTHER" id="PTHR37536:SF1">
    <property type="entry name" value="ASPERGILLOPEPSIN, PUTAITVE (AFU_ORTHOLOGUE AFUA_7G01200)"/>
    <property type="match status" value="1"/>
</dbReference>
<dbReference type="InterPro" id="IPR013320">
    <property type="entry name" value="ConA-like_dom_sf"/>
</dbReference>
<keyword evidence="2" id="KW-0732">Signal</keyword>
<dbReference type="SUPFAM" id="SSF49899">
    <property type="entry name" value="Concanavalin A-like lectins/glucanases"/>
    <property type="match status" value="1"/>
</dbReference>
<evidence type="ECO:0000256" key="1">
    <source>
        <dbReference type="PIRSR" id="PIRSR600250-50"/>
    </source>
</evidence>
<keyword evidence="4" id="KW-1185">Reference proteome</keyword>
<evidence type="ECO:0000313" key="3">
    <source>
        <dbReference type="EMBL" id="KAF2132278.1"/>
    </source>
</evidence>
<evidence type="ECO:0000313" key="4">
    <source>
        <dbReference type="Proteomes" id="UP000799771"/>
    </source>
</evidence>
<dbReference type="Gene3D" id="2.60.120.700">
    <property type="entry name" value="Peptidase G1"/>
    <property type="match status" value="1"/>
</dbReference>
<dbReference type="InterPro" id="IPR000250">
    <property type="entry name" value="Peptidase_G1"/>
</dbReference>
<dbReference type="AlphaFoldDB" id="A0A6A6AMB8"/>
<dbReference type="GO" id="GO:0070007">
    <property type="term" value="F:glutamic-type endopeptidase activity"/>
    <property type="evidence" value="ECO:0007669"/>
    <property type="project" value="InterPro"/>
</dbReference>
<dbReference type="CDD" id="cd13426">
    <property type="entry name" value="Peptidase_G1"/>
    <property type="match status" value="1"/>
</dbReference>
<dbReference type="EMBL" id="ML977501">
    <property type="protein sequence ID" value="KAF2132278.1"/>
    <property type="molecule type" value="Genomic_DNA"/>
</dbReference>
<keyword evidence="3" id="KW-0430">Lectin</keyword>
<dbReference type="OrthoDB" id="2862635at2759"/>